<feature type="region of interest" description="Disordered" evidence="1">
    <location>
        <begin position="1"/>
        <end position="25"/>
    </location>
</feature>
<evidence type="ECO:0000313" key="3">
    <source>
        <dbReference type="Proteomes" id="UP000181909"/>
    </source>
</evidence>
<name>A0A1K1WML3_STRAR</name>
<proteinExistence type="predicted"/>
<dbReference type="EMBL" id="FPJO01000002">
    <property type="protein sequence ID" value="SFX38616.1"/>
    <property type="molecule type" value="Genomic_DNA"/>
</dbReference>
<organism evidence="2 3">
    <name type="scientific">Streptomyces atratus</name>
    <dbReference type="NCBI Taxonomy" id="1893"/>
    <lineage>
        <taxon>Bacteria</taxon>
        <taxon>Bacillati</taxon>
        <taxon>Actinomycetota</taxon>
        <taxon>Actinomycetes</taxon>
        <taxon>Kitasatosporales</taxon>
        <taxon>Streptomycetaceae</taxon>
        <taxon>Streptomyces</taxon>
    </lineage>
</organism>
<reference evidence="2 3" key="1">
    <citation type="submission" date="2016-11" db="EMBL/GenBank/DDBJ databases">
        <authorList>
            <person name="Jaros S."/>
            <person name="Januszkiewicz K."/>
            <person name="Wedrychowicz H."/>
        </authorList>
    </citation>
    <scope>NUCLEOTIDE SEQUENCE [LARGE SCALE GENOMIC DNA]</scope>
    <source>
        <strain evidence="2 3">OK807</strain>
    </source>
</reference>
<dbReference type="AlphaFoldDB" id="A0A1K1WML3"/>
<feature type="compositionally biased region" description="Basic and acidic residues" evidence="1">
    <location>
        <begin position="56"/>
        <end position="67"/>
    </location>
</feature>
<dbReference type="Proteomes" id="UP000181909">
    <property type="component" value="Unassembled WGS sequence"/>
</dbReference>
<feature type="region of interest" description="Disordered" evidence="1">
    <location>
        <begin position="46"/>
        <end position="67"/>
    </location>
</feature>
<accession>A0A1K1WML3</accession>
<dbReference type="STRING" id="1893.SAMN02787144_1002538"/>
<protein>
    <submittedName>
        <fullName evidence="2">Uncharacterized protein</fullName>
    </submittedName>
</protein>
<evidence type="ECO:0000256" key="1">
    <source>
        <dbReference type="SAM" id="MobiDB-lite"/>
    </source>
</evidence>
<dbReference type="RefSeq" id="WP_072484158.1">
    <property type="nucleotide sequence ID" value="NZ_CP108276.1"/>
</dbReference>
<evidence type="ECO:0000313" key="2">
    <source>
        <dbReference type="EMBL" id="SFX38616.1"/>
    </source>
</evidence>
<gene>
    <name evidence="2" type="ORF">SAMN02787144_1002538</name>
</gene>
<sequence length="67" mass="7402">MSTQSDYFEDPLSIRAPGTNLPGGHPSTGLLARAQRGWNTFLARTEPLPGEDEEIERGRCDNESAER</sequence>